<organism evidence="1 2">
    <name type="scientific">Camellia lanceoleosa</name>
    <dbReference type="NCBI Taxonomy" id="1840588"/>
    <lineage>
        <taxon>Eukaryota</taxon>
        <taxon>Viridiplantae</taxon>
        <taxon>Streptophyta</taxon>
        <taxon>Embryophyta</taxon>
        <taxon>Tracheophyta</taxon>
        <taxon>Spermatophyta</taxon>
        <taxon>Magnoliopsida</taxon>
        <taxon>eudicotyledons</taxon>
        <taxon>Gunneridae</taxon>
        <taxon>Pentapetalae</taxon>
        <taxon>asterids</taxon>
        <taxon>Ericales</taxon>
        <taxon>Theaceae</taxon>
        <taxon>Camellia</taxon>
    </lineage>
</organism>
<sequence length="67" mass="7841">MEKRLLAIENMSDYLLGLINQPEPSQAEYSRANKELLKLRGSMDLINKLRTKEKVYSVDTQGYLLFY</sequence>
<evidence type="ECO:0000313" key="1">
    <source>
        <dbReference type="EMBL" id="KAI7996894.1"/>
    </source>
</evidence>
<protein>
    <submittedName>
        <fullName evidence="1">Uncharacterized protein</fullName>
    </submittedName>
</protein>
<evidence type="ECO:0000313" key="2">
    <source>
        <dbReference type="Proteomes" id="UP001060215"/>
    </source>
</evidence>
<dbReference type="EMBL" id="CM045767">
    <property type="protein sequence ID" value="KAI7996894.1"/>
    <property type="molecule type" value="Genomic_DNA"/>
</dbReference>
<comment type="caution">
    <text evidence="1">The sequence shown here is derived from an EMBL/GenBank/DDBJ whole genome shotgun (WGS) entry which is preliminary data.</text>
</comment>
<accession>A0ACC0G7E0</accession>
<gene>
    <name evidence="1" type="ORF">LOK49_LG10G01910</name>
</gene>
<keyword evidence="2" id="KW-1185">Reference proteome</keyword>
<reference evidence="1 2" key="1">
    <citation type="journal article" date="2022" name="Plant J.">
        <title>Chromosome-level genome of Camellia lanceoleosa provides a valuable resource for understanding genome evolution and self-incompatibility.</title>
        <authorList>
            <person name="Gong W."/>
            <person name="Xiao S."/>
            <person name="Wang L."/>
            <person name="Liao Z."/>
            <person name="Chang Y."/>
            <person name="Mo W."/>
            <person name="Hu G."/>
            <person name="Li W."/>
            <person name="Zhao G."/>
            <person name="Zhu H."/>
            <person name="Hu X."/>
            <person name="Ji K."/>
            <person name="Xiang X."/>
            <person name="Song Q."/>
            <person name="Yuan D."/>
            <person name="Jin S."/>
            <person name="Zhang L."/>
        </authorList>
    </citation>
    <scope>NUCLEOTIDE SEQUENCE [LARGE SCALE GENOMIC DNA]</scope>
    <source>
        <strain evidence="1">SQ_2022a</strain>
    </source>
</reference>
<dbReference type="Proteomes" id="UP001060215">
    <property type="component" value="Chromosome 10"/>
</dbReference>
<proteinExistence type="predicted"/>
<name>A0ACC0G7E0_9ERIC</name>